<keyword evidence="3" id="KW-1185">Reference proteome</keyword>
<organism evidence="2 3">
    <name type="scientific">Linum trigynum</name>
    <dbReference type="NCBI Taxonomy" id="586398"/>
    <lineage>
        <taxon>Eukaryota</taxon>
        <taxon>Viridiplantae</taxon>
        <taxon>Streptophyta</taxon>
        <taxon>Embryophyta</taxon>
        <taxon>Tracheophyta</taxon>
        <taxon>Spermatophyta</taxon>
        <taxon>Magnoliopsida</taxon>
        <taxon>eudicotyledons</taxon>
        <taxon>Gunneridae</taxon>
        <taxon>Pentapetalae</taxon>
        <taxon>rosids</taxon>
        <taxon>fabids</taxon>
        <taxon>Malpighiales</taxon>
        <taxon>Linaceae</taxon>
        <taxon>Linum</taxon>
    </lineage>
</organism>
<dbReference type="Proteomes" id="UP001497516">
    <property type="component" value="Chromosome 6"/>
</dbReference>
<accession>A0AAV2FGC5</accession>
<evidence type="ECO:0000313" key="2">
    <source>
        <dbReference type="EMBL" id="CAL1396793.1"/>
    </source>
</evidence>
<proteinExistence type="predicted"/>
<feature type="compositionally biased region" description="Basic and acidic residues" evidence="1">
    <location>
        <begin position="66"/>
        <end position="76"/>
    </location>
</feature>
<dbReference type="AlphaFoldDB" id="A0AAV2FGC5"/>
<feature type="compositionally biased region" description="Basic and acidic residues" evidence="1">
    <location>
        <begin position="1"/>
        <end position="13"/>
    </location>
</feature>
<feature type="region of interest" description="Disordered" evidence="1">
    <location>
        <begin position="51"/>
        <end position="76"/>
    </location>
</feature>
<feature type="region of interest" description="Disordered" evidence="1">
    <location>
        <begin position="1"/>
        <end position="38"/>
    </location>
</feature>
<dbReference type="EMBL" id="OZ034819">
    <property type="protein sequence ID" value="CAL1396793.1"/>
    <property type="molecule type" value="Genomic_DNA"/>
</dbReference>
<name>A0AAV2FGC5_9ROSI</name>
<evidence type="ECO:0000313" key="3">
    <source>
        <dbReference type="Proteomes" id="UP001497516"/>
    </source>
</evidence>
<sequence>MVNRRENRAEDGGRTGQKTAGFRGRRRQRRQESSSGREFWEGVRRRRLLLEDSGDAKAGRSGRVAMRRDGGWEREE</sequence>
<gene>
    <name evidence="2" type="ORF">LTRI10_LOCUS37140</name>
</gene>
<evidence type="ECO:0000256" key="1">
    <source>
        <dbReference type="SAM" id="MobiDB-lite"/>
    </source>
</evidence>
<protein>
    <submittedName>
        <fullName evidence="2">Uncharacterized protein</fullName>
    </submittedName>
</protein>
<reference evidence="2 3" key="1">
    <citation type="submission" date="2024-04" db="EMBL/GenBank/DDBJ databases">
        <authorList>
            <person name="Fracassetti M."/>
        </authorList>
    </citation>
    <scope>NUCLEOTIDE SEQUENCE [LARGE SCALE GENOMIC DNA]</scope>
</reference>